<sequence length="294" mass="32049">MSVIFVDTRRIRLQPIAQALYRLPLLMIPLEDAQHATFQARRPFRVRLRGFGLKGFAKAQGYSITRYNNYKPAPQDGDPLVRSGVEKGWEGAEKNGNGNGKFDVLLATIGRAPSLSFTKGSVITPDNLITQFFLNVLDNTQGLARFFSAAQSHGSLPEITEDANDEQPTEVTDVANGLEDISTNDPVWPPTYTYTPDEITTCPSAFPVPSTQFNTSHILPACPDFSSLVLLPQSASASLADAREIDIDPHTITMKSSPPKSVDKAGLISTKSPSKSSNTTHLLITLVNTKHPDI</sequence>
<proteinExistence type="predicted"/>
<organism evidence="2 3">
    <name type="scientific">Marasmius crinis-equi</name>
    <dbReference type="NCBI Taxonomy" id="585013"/>
    <lineage>
        <taxon>Eukaryota</taxon>
        <taxon>Fungi</taxon>
        <taxon>Dikarya</taxon>
        <taxon>Basidiomycota</taxon>
        <taxon>Agaricomycotina</taxon>
        <taxon>Agaricomycetes</taxon>
        <taxon>Agaricomycetidae</taxon>
        <taxon>Agaricales</taxon>
        <taxon>Marasmiineae</taxon>
        <taxon>Marasmiaceae</taxon>
        <taxon>Marasmius</taxon>
    </lineage>
</organism>
<dbReference type="Proteomes" id="UP001465976">
    <property type="component" value="Unassembled WGS sequence"/>
</dbReference>
<dbReference type="EMBL" id="JBAHYK010001702">
    <property type="protein sequence ID" value="KAL0567010.1"/>
    <property type="molecule type" value="Genomic_DNA"/>
</dbReference>
<reference evidence="2 3" key="1">
    <citation type="submission" date="2024-02" db="EMBL/GenBank/DDBJ databases">
        <title>A draft genome for the cacao thread blight pathogen Marasmius crinis-equi.</title>
        <authorList>
            <person name="Cohen S.P."/>
            <person name="Baruah I.K."/>
            <person name="Amoako-Attah I."/>
            <person name="Bukari Y."/>
            <person name="Meinhardt L.W."/>
            <person name="Bailey B.A."/>
        </authorList>
    </citation>
    <scope>NUCLEOTIDE SEQUENCE [LARGE SCALE GENOMIC DNA]</scope>
    <source>
        <strain evidence="2 3">GH-76</strain>
    </source>
</reference>
<evidence type="ECO:0000313" key="3">
    <source>
        <dbReference type="Proteomes" id="UP001465976"/>
    </source>
</evidence>
<keyword evidence="3" id="KW-1185">Reference proteome</keyword>
<evidence type="ECO:0000256" key="1">
    <source>
        <dbReference type="SAM" id="MobiDB-lite"/>
    </source>
</evidence>
<evidence type="ECO:0000313" key="2">
    <source>
        <dbReference type="EMBL" id="KAL0567010.1"/>
    </source>
</evidence>
<feature type="region of interest" description="Disordered" evidence="1">
    <location>
        <begin position="251"/>
        <end position="274"/>
    </location>
</feature>
<accession>A0ABR3EVT4</accession>
<name>A0ABR3EVT4_9AGAR</name>
<protein>
    <submittedName>
        <fullName evidence="2">Uncharacterized protein</fullName>
    </submittedName>
</protein>
<comment type="caution">
    <text evidence="2">The sequence shown here is derived from an EMBL/GenBank/DDBJ whole genome shotgun (WGS) entry which is preliminary data.</text>
</comment>
<gene>
    <name evidence="2" type="ORF">V5O48_014985</name>
</gene>